<feature type="region of interest" description="Disordered" evidence="1">
    <location>
        <begin position="112"/>
        <end position="153"/>
    </location>
</feature>
<name>A0AAI8W0W8_9PEZI</name>
<proteinExistence type="predicted"/>
<feature type="region of interest" description="Disordered" evidence="1">
    <location>
        <begin position="44"/>
        <end position="82"/>
    </location>
</feature>
<feature type="signal peptide" evidence="2">
    <location>
        <begin position="1"/>
        <end position="17"/>
    </location>
</feature>
<sequence>MKFFATAALLLPAMAWALPQPIANEQGLDVRSYELDARDYELDARAPELDDELDDELDRRAESTVADTTSTDKTSTGKTSTDKTSFDKGDLILKLLREKKITIEDVHEDYEKYEKEEKDAKKDAKKDDKKTEKTDKKKDDKTTTTTTTSTGLEKRGKVPGLHCGFKRAFKCLEHAAGTINGCVWAAIHKGKDAQDDSSCVAAVIAIGSLLPADCALCLKGHL</sequence>
<keyword evidence="2" id="KW-0732">Signal</keyword>
<dbReference type="Proteomes" id="UP001296104">
    <property type="component" value="Unassembled WGS sequence"/>
</dbReference>
<organism evidence="3 4">
    <name type="scientific">Lecanosticta acicola</name>
    <dbReference type="NCBI Taxonomy" id="111012"/>
    <lineage>
        <taxon>Eukaryota</taxon>
        <taxon>Fungi</taxon>
        <taxon>Dikarya</taxon>
        <taxon>Ascomycota</taxon>
        <taxon>Pezizomycotina</taxon>
        <taxon>Dothideomycetes</taxon>
        <taxon>Dothideomycetidae</taxon>
        <taxon>Mycosphaerellales</taxon>
        <taxon>Mycosphaerellaceae</taxon>
        <taxon>Lecanosticta</taxon>
    </lineage>
</organism>
<evidence type="ECO:0000313" key="3">
    <source>
        <dbReference type="EMBL" id="CAK3762196.1"/>
    </source>
</evidence>
<accession>A0AAI8W0W8</accession>
<keyword evidence="4" id="KW-1185">Reference proteome</keyword>
<protein>
    <submittedName>
        <fullName evidence="3">Uncharacterized protein</fullName>
    </submittedName>
</protein>
<dbReference type="EMBL" id="CAVMBE010000001">
    <property type="protein sequence ID" value="CAK3762196.1"/>
    <property type="molecule type" value="Genomic_DNA"/>
</dbReference>
<evidence type="ECO:0000313" key="4">
    <source>
        <dbReference type="Proteomes" id="UP001296104"/>
    </source>
</evidence>
<gene>
    <name evidence="3" type="ORF">LECACI_7A000315</name>
</gene>
<feature type="compositionally biased region" description="Basic and acidic residues" evidence="1">
    <location>
        <begin position="112"/>
        <end position="142"/>
    </location>
</feature>
<evidence type="ECO:0000256" key="1">
    <source>
        <dbReference type="SAM" id="MobiDB-lite"/>
    </source>
</evidence>
<reference evidence="3" key="1">
    <citation type="submission" date="2023-11" db="EMBL/GenBank/DDBJ databases">
        <authorList>
            <person name="Alioto T."/>
            <person name="Alioto T."/>
            <person name="Gomez Garrido J."/>
        </authorList>
    </citation>
    <scope>NUCLEOTIDE SEQUENCE</scope>
</reference>
<feature type="chain" id="PRO_5042567525" evidence="2">
    <location>
        <begin position="18"/>
        <end position="222"/>
    </location>
</feature>
<evidence type="ECO:0000256" key="2">
    <source>
        <dbReference type="SAM" id="SignalP"/>
    </source>
</evidence>
<comment type="caution">
    <text evidence="3">The sequence shown here is derived from an EMBL/GenBank/DDBJ whole genome shotgun (WGS) entry which is preliminary data.</text>
</comment>
<feature type="compositionally biased region" description="Low complexity" evidence="1">
    <location>
        <begin position="67"/>
        <end position="79"/>
    </location>
</feature>
<dbReference type="AlphaFoldDB" id="A0AAI8W0W8"/>